<dbReference type="InterPro" id="IPR017452">
    <property type="entry name" value="GPCR_Rhodpsn_7TM"/>
</dbReference>
<feature type="region of interest" description="Disordered" evidence="5">
    <location>
        <begin position="263"/>
        <end position="293"/>
    </location>
</feature>
<organism evidence="8 9">
    <name type="scientific">Caenorhabditis auriculariae</name>
    <dbReference type="NCBI Taxonomy" id="2777116"/>
    <lineage>
        <taxon>Eukaryota</taxon>
        <taxon>Metazoa</taxon>
        <taxon>Ecdysozoa</taxon>
        <taxon>Nematoda</taxon>
        <taxon>Chromadorea</taxon>
        <taxon>Rhabditida</taxon>
        <taxon>Rhabditina</taxon>
        <taxon>Rhabditomorpha</taxon>
        <taxon>Rhabditoidea</taxon>
        <taxon>Rhabditidae</taxon>
        <taxon>Peloderinae</taxon>
        <taxon>Caenorhabditis</taxon>
    </lineage>
</organism>
<evidence type="ECO:0000313" key="9">
    <source>
        <dbReference type="Proteomes" id="UP000835052"/>
    </source>
</evidence>
<feature type="transmembrane region" description="Helical" evidence="6">
    <location>
        <begin position="20"/>
        <end position="38"/>
    </location>
</feature>
<dbReference type="PRINTS" id="PR00237">
    <property type="entry name" value="GPCRRHODOPSN"/>
</dbReference>
<accession>A0A8S1GVA0</accession>
<dbReference type="PANTHER" id="PTHR24224:SF36">
    <property type="entry name" value="NEMATOCIN RECEPTOR 2"/>
    <property type="match status" value="1"/>
</dbReference>
<dbReference type="InterPro" id="IPR052665">
    <property type="entry name" value="Neuropeptide-GPCR"/>
</dbReference>
<dbReference type="EMBL" id="CAJGYM010000006">
    <property type="protein sequence ID" value="CAD6187497.1"/>
    <property type="molecule type" value="Genomic_DNA"/>
</dbReference>
<feature type="transmembrane region" description="Helical" evidence="6">
    <location>
        <begin position="188"/>
        <end position="213"/>
    </location>
</feature>
<keyword evidence="9" id="KW-1185">Reference proteome</keyword>
<protein>
    <recommendedName>
        <fullName evidence="7">G-protein coupled receptors family 1 profile domain-containing protein</fullName>
    </recommendedName>
</protein>
<keyword evidence="2 6" id="KW-0812">Transmembrane</keyword>
<dbReference type="Proteomes" id="UP000835052">
    <property type="component" value="Unassembled WGS sequence"/>
</dbReference>
<evidence type="ECO:0000256" key="3">
    <source>
        <dbReference type="ARBA" id="ARBA00022989"/>
    </source>
</evidence>
<proteinExistence type="predicted"/>
<dbReference type="InterPro" id="IPR000276">
    <property type="entry name" value="GPCR_Rhodpsn"/>
</dbReference>
<dbReference type="OrthoDB" id="5987909at2759"/>
<evidence type="ECO:0000256" key="6">
    <source>
        <dbReference type="SAM" id="Phobius"/>
    </source>
</evidence>
<comment type="subcellular location">
    <subcellularLocation>
        <location evidence="1">Membrane</location>
    </subcellularLocation>
</comment>
<dbReference type="Pfam" id="PF00001">
    <property type="entry name" value="7tm_1"/>
    <property type="match status" value="1"/>
</dbReference>
<evidence type="ECO:0000256" key="2">
    <source>
        <dbReference type="ARBA" id="ARBA00022692"/>
    </source>
</evidence>
<reference evidence="8" key="1">
    <citation type="submission" date="2020-10" db="EMBL/GenBank/DDBJ databases">
        <authorList>
            <person name="Kikuchi T."/>
        </authorList>
    </citation>
    <scope>NUCLEOTIDE SEQUENCE</scope>
    <source>
        <strain evidence="8">NKZ352</strain>
    </source>
</reference>
<dbReference type="AlphaFoldDB" id="A0A8S1GVA0"/>
<dbReference type="Gene3D" id="1.20.1070.10">
    <property type="entry name" value="Rhodopsin 7-helix transmembrane proteins"/>
    <property type="match status" value="1"/>
</dbReference>
<dbReference type="GO" id="GO:0004930">
    <property type="term" value="F:G protein-coupled receptor activity"/>
    <property type="evidence" value="ECO:0007669"/>
    <property type="project" value="InterPro"/>
</dbReference>
<comment type="caution">
    <text evidence="8">The sequence shown here is derived from an EMBL/GenBank/DDBJ whole genome shotgun (WGS) entry which is preliminary data.</text>
</comment>
<feature type="transmembrane region" description="Helical" evidence="6">
    <location>
        <begin position="98"/>
        <end position="124"/>
    </location>
</feature>
<name>A0A8S1GVA0_9PELO</name>
<dbReference type="SUPFAM" id="SSF81321">
    <property type="entry name" value="Family A G protein-coupled receptor-like"/>
    <property type="match status" value="1"/>
</dbReference>
<evidence type="ECO:0000259" key="7">
    <source>
        <dbReference type="PROSITE" id="PS50262"/>
    </source>
</evidence>
<feature type="transmembrane region" description="Helical" evidence="6">
    <location>
        <begin position="219"/>
        <end position="243"/>
    </location>
</feature>
<evidence type="ECO:0000313" key="8">
    <source>
        <dbReference type="EMBL" id="CAD6187497.1"/>
    </source>
</evidence>
<feature type="domain" description="G-protein coupled receptors family 1 profile" evidence="7">
    <location>
        <begin position="1"/>
        <end position="240"/>
    </location>
</feature>
<sequence>MYPRFWGPDWLCKVTRYIQMVPMYASPFLLVAISADRYQAICRPMAHFRSSRYRRPNWLAAVAWAMSFVCSTPQLFVWEKSKKLECATIYGREKHPLKMLYVILFNTMAWLLPSICAASFYYCVCKAVWTSSVKQPVQNVCDQRNLPASTKNSSDITEDYVKKLRTRSCGFRRQNTEYDRKRIQTVRLTMTIIACNFFLWMPFCIVNVVQALWPNLLDAWTIISVMILGNLNSCVNPWIYIVFNKSHVFKAFCGKKPRPFSEMSRRDTYNSSNPCTGRGPNNEKKLNGMSSAPQKRFRTRQNISFNCGTKRQPGNLTRPAKLVKNHSEANIVYVNKKTENTAERWS</sequence>
<gene>
    <name evidence="8" type="ORF">CAUJ_LOCUS3416</name>
</gene>
<evidence type="ECO:0000256" key="4">
    <source>
        <dbReference type="ARBA" id="ARBA00023136"/>
    </source>
</evidence>
<dbReference type="PANTHER" id="PTHR24224">
    <property type="entry name" value="CARDIOACCELERATORY PEPTIDE RECEPTOR-RELATED"/>
    <property type="match status" value="1"/>
</dbReference>
<evidence type="ECO:0000256" key="5">
    <source>
        <dbReference type="SAM" id="MobiDB-lite"/>
    </source>
</evidence>
<feature type="transmembrane region" description="Helical" evidence="6">
    <location>
        <begin position="58"/>
        <end position="78"/>
    </location>
</feature>
<keyword evidence="3 6" id="KW-1133">Transmembrane helix</keyword>
<dbReference type="PROSITE" id="PS50262">
    <property type="entry name" value="G_PROTEIN_RECEP_F1_2"/>
    <property type="match status" value="1"/>
</dbReference>
<dbReference type="GO" id="GO:0016020">
    <property type="term" value="C:membrane"/>
    <property type="evidence" value="ECO:0007669"/>
    <property type="project" value="UniProtKB-SubCell"/>
</dbReference>
<keyword evidence="4 6" id="KW-0472">Membrane</keyword>
<evidence type="ECO:0000256" key="1">
    <source>
        <dbReference type="ARBA" id="ARBA00004370"/>
    </source>
</evidence>